<dbReference type="PROSITE" id="PS00107">
    <property type="entry name" value="PROTEIN_KINASE_ATP"/>
    <property type="match status" value="1"/>
</dbReference>
<dbReference type="Pfam" id="PF00069">
    <property type="entry name" value="Pkinase"/>
    <property type="match status" value="1"/>
</dbReference>
<dbReference type="InterPro" id="IPR017441">
    <property type="entry name" value="Protein_kinase_ATP_BS"/>
</dbReference>
<dbReference type="CDD" id="cd14014">
    <property type="entry name" value="STKc_PknB_like"/>
    <property type="match status" value="1"/>
</dbReference>
<dbReference type="PROSITE" id="PS00108">
    <property type="entry name" value="PROTEIN_KINASE_ST"/>
    <property type="match status" value="1"/>
</dbReference>
<evidence type="ECO:0000256" key="8">
    <source>
        <dbReference type="SAM" id="Phobius"/>
    </source>
</evidence>
<evidence type="ECO:0000256" key="5">
    <source>
        <dbReference type="ARBA" id="ARBA00022777"/>
    </source>
</evidence>
<evidence type="ECO:0000256" key="6">
    <source>
        <dbReference type="ARBA" id="ARBA00022840"/>
    </source>
</evidence>
<feature type="transmembrane region" description="Helical" evidence="8">
    <location>
        <begin position="317"/>
        <end position="336"/>
    </location>
</feature>
<reference evidence="10" key="1">
    <citation type="submission" date="2023-06" db="EMBL/GenBank/DDBJ databases">
        <title>Gordonia sp. nov. and Pseudochrobactrum sp. nov., two species isolated from the burying beetle Nicrophorus vespilloides.</title>
        <authorList>
            <person name="Poehlein A."/>
            <person name="Guzman J."/>
            <person name="Daniel R."/>
            <person name="Vilcinskas A."/>
        </authorList>
    </citation>
    <scope>NUCLEOTIDE SEQUENCE</scope>
    <source>
        <strain evidence="10">MP11Mi</strain>
    </source>
</reference>
<name>A0AA97GVL3_9ACTN</name>
<evidence type="ECO:0000259" key="9">
    <source>
        <dbReference type="PROSITE" id="PS50011"/>
    </source>
</evidence>
<dbReference type="SUPFAM" id="SSF56112">
    <property type="entry name" value="Protein kinase-like (PK-like)"/>
    <property type="match status" value="1"/>
</dbReference>
<gene>
    <name evidence="10" type="primary">pknD_9</name>
    <name evidence="10" type="ORF">MP11Mi_29640</name>
</gene>
<dbReference type="Gene3D" id="1.10.510.10">
    <property type="entry name" value="Transferase(Phosphotransferase) domain 1"/>
    <property type="match status" value="1"/>
</dbReference>
<dbReference type="RefSeq" id="WP_420039643.1">
    <property type="nucleotide sequence ID" value="NZ_CP128986.1"/>
</dbReference>
<feature type="binding site" evidence="7">
    <location>
        <position position="43"/>
    </location>
    <ligand>
        <name>ATP</name>
        <dbReference type="ChEBI" id="CHEBI:30616"/>
    </ligand>
</feature>
<dbReference type="GO" id="GO:0004674">
    <property type="term" value="F:protein serine/threonine kinase activity"/>
    <property type="evidence" value="ECO:0007669"/>
    <property type="project" value="UniProtKB-KW"/>
</dbReference>
<keyword evidence="8" id="KW-0812">Transmembrane</keyword>
<evidence type="ECO:0000256" key="2">
    <source>
        <dbReference type="ARBA" id="ARBA00022527"/>
    </source>
</evidence>
<dbReference type="Gene3D" id="2.40.100.10">
    <property type="entry name" value="Cyclophilin-like"/>
    <property type="match status" value="1"/>
</dbReference>
<keyword evidence="8" id="KW-1133">Transmembrane helix</keyword>
<dbReference type="GO" id="GO:0005524">
    <property type="term" value="F:ATP binding"/>
    <property type="evidence" value="ECO:0007669"/>
    <property type="project" value="UniProtKB-UniRule"/>
</dbReference>
<dbReference type="EMBL" id="CP128986">
    <property type="protein sequence ID" value="WOC13856.1"/>
    <property type="molecule type" value="Genomic_DNA"/>
</dbReference>
<keyword evidence="2" id="KW-0723">Serine/threonine-protein kinase</keyword>
<accession>A0AA97GVL3</accession>
<protein>
    <recommendedName>
        <fullName evidence="1">non-specific serine/threonine protein kinase</fullName>
        <ecNumber evidence="1">2.7.11.1</ecNumber>
    </recommendedName>
</protein>
<dbReference type="InterPro" id="IPR008271">
    <property type="entry name" value="Ser/Thr_kinase_AS"/>
</dbReference>
<organism evidence="10">
    <name type="scientific">Gordonia sp. MP11Mi</name>
    <dbReference type="NCBI Taxonomy" id="3022769"/>
    <lineage>
        <taxon>Bacteria</taxon>
        <taxon>Bacillati</taxon>
        <taxon>Actinomycetota</taxon>
        <taxon>Actinomycetes</taxon>
        <taxon>Mycobacteriales</taxon>
        <taxon>Gordoniaceae</taxon>
        <taxon>Gordonia</taxon>
    </lineage>
</organism>
<dbReference type="InterPro" id="IPR011009">
    <property type="entry name" value="Kinase-like_dom_sf"/>
</dbReference>
<keyword evidence="8" id="KW-0472">Membrane</keyword>
<keyword evidence="4 7" id="KW-0547">Nucleotide-binding</keyword>
<keyword evidence="5 10" id="KW-0418">Kinase</keyword>
<dbReference type="PROSITE" id="PS50011">
    <property type="entry name" value="PROTEIN_KINASE_DOM"/>
    <property type="match status" value="1"/>
</dbReference>
<dbReference type="AlphaFoldDB" id="A0AA97GVL3"/>
<keyword evidence="3 10" id="KW-0808">Transferase</keyword>
<dbReference type="InterPro" id="IPR029000">
    <property type="entry name" value="Cyclophilin-like_dom_sf"/>
</dbReference>
<feature type="domain" description="Protein kinase" evidence="9">
    <location>
        <begin position="14"/>
        <end position="266"/>
    </location>
</feature>
<evidence type="ECO:0000256" key="1">
    <source>
        <dbReference type="ARBA" id="ARBA00012513"/>
    </source>
</evidence>
<proteinExistence type="predicted"/>
<dbReference type="PANTHER" id="PTHR43289:SF6">
    <property type="entry name" value="SERINE_THREONINE-PROTEIN KINASE NEKL-3"/>
    <property type="match status" value="1"/>
</dbReference>
<sequence>MTSPDRSGTTIGDYRLDSLLGRGGMGEVYRAFDVRRSRVVALKVLPPEFGHHPELRERFDRESRLAARLEHPHIVPIHDWGQIGDTLFLDMRLIRGRTFGDLLRSERVDIGRSLGILAQIASALDAAHAVGLVHRDVKPDNILIGDGDFAYLLDFGIAQAADNTRLTQTGGVVGSIAYMAPERFEDGPVGPSVDVYALACVLVECLTGRPPFGGSDIPTVMRGHLLESPPRTGTVFDPVIARGLAKAGADRYPSCAELVFAAQAAIARPTPPYAHVSPAPPTVPQFSTTFPRAVPAPPNLLLHDPGLHRTRRRRARVAVATLALVAVLAVGGYLIANRHGEAAQAGTSPSAVTAGSETAGTQTVTCQYPTAAATGIRSVGPPDAAQPRTGSGALHLSMSTGDIDVRLDRALAPCNVAAVETLANAKFLDYQGCSRLSGYILVCSAGGAGPNSPDIQAEFDGPGWTSPNEPPTGLPVAEGKIDSLGRQQVTYPRGAMLITNPGAQEGTDVANGSSSYFFVVKPIITAPLYTMVGEVTSGMTMLDRIVRDGFEPARPGANFGMPNTMPNVVSAVVTS</sequence>
<dbReference type="SMART" id="SM00220">
    <property type="entry name" value="S_TKc"/>
    <property type="match status" value="1"/>
</dbReference>
<evidence type="ECO:0000256" key="4">
    <source>
        <dbReference type="ARBA" id="ARBA00022741"/>
    </source>
</evidence>
<dbReference type="InterPro" id="IPR000719">
    <property type="entry name" value="Prot_kinase_dom"/>
</dbReference>
<dbReference type="PANTHER" id="PTHR43289">
    <property type="entry name" value="MITOGEN-ACTIVATED PROTEIN KINASE KINASE KINASE 20-RELATED"/>
    <property type="match status" value="1"/>
</dbReference>
<evidence type="ECO:0000313" key="10">
    <source>
        <dbReference type="EMBL" id="WOC13856.1"/>
    </source>
</evidence>
<evidence type="ECO:0000256" key="7">
    <source>
        <dbReference type="PROSITE-ProRule" id="PRU10141"/>
    </source>
</evidence>
<evidence type="ECO:0000256" key="3">
    <source>
        <dbReference type="ARBA" id="ARBA00022679"/>
    </source>
</evidence>
<dbReference type="Gene3D" id="3.30.200.20">
    <property type="entry name" value="Phosphorylase Kinase, domain 1"/>
    <property type="match status" value="1"/>
</dbReference>
<keyword evidence="6 7" id="KW-0067">ATP-binding</keyword>
<dbReference type="EC" id="2.7.11.1" evidence="1"/>
<dbReference type="SUPFAM" id="SSF50891">
    <property type="entry name" value="Cyclophilin-like"/>
    <property type="match status" value="1"/>
</dbReference>